<dbReference type="Gene3D" id="2.80.10.50">
    <property type="match status" value="1"/>
</dbReference>
<dbReference type="InterPro" id="IPR000772">
    <property type="entry name" value="Ricin_B_lectin"/>
</dbReference>
<feature type="domain" description="C-type lectin" evidence="14">
    <location>
        <begin position="829"/>
        <end position="945"/>
    </location>
</feature>
<sequence length="1478" mass="168249">MFLTFLSLLSTSVQLPGGSEEEEQFAVTFVTLPKSAGKGIFLIYNEDHKLCVKVQNSNSVVIATCNKDDESQKFKWVSDHQILSMALKLCLGVPAMKDQTEISLSPCNKTSELQQWVCRNGTLLAIQGKDLFFNSVQNEERKVVLSKGLGSWNRWKIYGTTENVCSQGYEEMFTLLGNAFGAPCVFPFKFNNKWYAECTKDKKAENEQGFPWCATSTDFDDNSLYGYCPLNDSIDKDFWTTNPLTGTHYQINSNSALTWHQARKSCQQQNAELLSITEIHEQTYLTGITGRVTSELWIGLNSLIPNGGWQWIGGSPLRYLNWAPEIQYRSPSLESEKICGVFLSGNGRWKNQQCDQKHGYICKKGNSSLDSFIISSGDLRPIKCPTGWVPYSGHCYMIYRTPKIWKDALSSCRKEGGGLASIHNIEEYSFTVSQLGYKPTDELWIGLNDLRIEMYFEWSDGSPVTYTKWLREEPSNTNNRKKDCVIMKGEDGYWADDLCEKKLGYICKMKPLAEESEVVEVIVPGCQKGWIRHGFYCYSVGETSVTFSEAKKICEKNKGYLVTVKDRYEQAFLTVLVGFSPRNHFWIALSDVEEPGTFKWADGDAVLFTHWNSEHRPRKEPGCVAMRTGITAGLWDVVNCEEKSVFLCKQLAEGVTPPPVPTTTPAPSCLDGWHSSTHSSSCFKLFHKGRKYMRTWFDARDFCRAIGGDLAAIHNQEEQNVIDHFLQSRVFRNDKITYWIGLSALDPDGGYTWSDGSPPDLLMSSFHHNSMVSNSIYMRFVDRASHNTFGSLCGLLCDWVCQIKKDLMEKISVTREYSYKAIENGWIIYEDKEYYFSSESLPMEKAREHCRKNSGDLVVIESESERKFLWKYSFYYEFGESLYIGLYVSLDKKFSWMDGTPVNYVAWAPNEPNFSNDDENCVVIYTDTGLWNDLNCGVSERFICERLHGTTHATVAPTSAAPLGGCPPNWLLFNNKCFKMFGSSEKEMLMWHAARTACIQLKGNLASILNEEEQAFLITHFNDVSADAWIGLNDINSEYTFLWTDGKGVSYTNWARDFPHYRTNRPIDFTGMSQKTHADCVFMTKTPIEEAGKWKDADCQTNKSYVCQRNAATDPKLYNSQPTVPVSGFIPYRNSSYSLISSRMNWEEAEKNCKAEYSELASILDSYSQSFLWLQVSKLGQPVWIGLNSNVTNGFYMWTDKWRVKYSKWASDEPKQNLACVYLDVDGTWKTGSCDEKYLSICKSSEVSTEVKLSGKCPVSDIRKSWIPFHGHCYYIESSSSESWPQSSMECFRLGASLVSIENTAEMNFLMHHLDAFAADSRQFWIGLYKNLEGNYSTCRKWTWSDNSAVDFVNWDKREPTDGYHEHCVIMDASNGGWKSYYCSADRRFICKMPKTLKTDEVVPASAHHLSGMVAILVLLILVGVGLAGYFFYKRRHNQLPVAPSNVSFDNTLYCKRDAVPATSESKYLVANIEQNEL</sequence>
<dbReference type="CDD" id="cd00037">
    <property type="entry name" value="CLECT"/>
    <property type="match status" value="8"/>
</dbReference>
<evidence type="ECO:0000259" key="14">
    <source>
        <dbReference type="PROSITE" id="PS50041"/>
    </source>
</evidence>
<feature type="domain" description="C-type lectin" evidence="14">
    <location>
        <begin position="391"/>
        <end position="508"/>
    </location>
</feature>
<reference evidence="16" key="3">
    <citation type="submission" date="2025-08" db="UniProtKB">
        <authorList>
            <consortium name="Ensembl"/>
        </authorList>
    </citation>
    <scope>IDENTIFICATION</scope>
</reference>
<feature type="transmembrane region" description="Helical" evidence="12">
    <location>
        <begin position="1410"/>
        <end position="1433"/>
    </location>
</feature>
<evidence type="ECO:0000256" key="10">
    <source>
        <dbReference type="ARBA" id="ARBA00023180"/>
    </source>
</evidence>
<accession>K7FSE1</accession>
<feature type="domain" description="C-type lectin" evidence="14">
    <location>
        <begin position="678"/>
        <end position="802"/>
    </location>
</feature>
<keyword evidence="17" id="KW-1185">Reference proteome</keyword>
<reference evidence="17" key="1">
    <citation type="submission" date="2011-10" db="EMBL/GenBank/DDBJ databases">
        <authorList>
            <consortium name="Soft-shell Turtle Genome Consortium"/>
        </authorList>
    </citation>
    <scope>NUCLEOTIDE SEQUENCE [LARGE SCALE GENOMIC DNA]</scope>
    <source>
        <strain evidence="17">Daiwa-1</strain>
    </source>
</reference>
<dbReference type="Proteomes" id="UP000007267">
    <property type="component" value="Unassembled WGS sequence"/>
</dbReference>
<dbReference type="SMART" id="SM00034">
    <property type="entry name" value="CLECT"/>
    <property type="match status" value="8"/>
</dbReference>
<feature type="domain" description="C-type lectin" evidence="14">
    <location>
        <begin position="1132"/>
        <end position="1243"/>
    </location>
</feature>
<dbReference type="InterPro" id="IPR001304">
    <property type="entry name" value="C-type_lectin-like"/>
</dbReference>
<feature type="chain" id="PRO_5046803329" description="Mannose receptor C-type 1" evidence="13">
    <location>
        <begin position="22"/>
        <end position="1478"/>
    </location>
</feature>
<dbReference type="OMA" id="MFGFNNY"/>
<dbReference type="SUPFAM" id="SSF57440">
    <property type="entry name" value="Kringle-like"/>
    <property type="match status" value="1"/>
</dbReference>
<evidence type="ECO:0000256" key="5">
    <source>
        <dbReference type="ARBA" id="ARBA00022737"/>
    </source>
</evidence>
<dbReference type="GO" id="GO:0016020">
    <property type="term" value="C:membrane"/>
    <property type="evidence" value="ECO:0007669"/>
    <property type="project" value="UniProtKB-SubCell"/>
</dbReference>
<keyword evidence="4 13" id="KW-0732">Signal</keyword>
<feature type="domain" description="C-type lectin" evidence="14">
    <location>
        <begin position="533"/>
        <end position="649"/>
    </location>
</feature>
<dbReference type="EMBL" id="AGCU01060586">
    <property type="status" value="NOT_ANNOTATED_CDS"/>
    <property type="molecule type" value="Genomic_DNA"/>
</dbReference>
<dbReference type="PROSITE" id="PS50231">
    <property type="entry name" value="RICIN_B_LECTIN"/>
    <property type="match status" value="1"/>
</dbReference>
<reference evidence="16" key="4">
    <citation type="submission" date="2025-09" db="UniProtKB">
        <authorList>
            <consortium name="Ensembl"/>
        </authorList>
    </citation>
    <scope>IDENTIFICATION</scope>
</reference>
<keyword evidence="6 12" id="KW-1133">Transmembrane helix</keyword>
<evidence type="ECO:0008006" key="18">
    <source>
        <dbReference type="Google" id="ProtNLM"/>
    </source>
</evidence>
<dbReference type="Gene3D" id="3.10.100.10">
    <property type="entry name" value="Mannose-Binding Protein A, subunit A"/>
    <property type="match status" value="8"/>
</dbReference>
<proteinExistence type="predicted"/>
<dbReference type="SMART" id="SM00059">
    <property type="entry name" value="FN2"/>
    <property type="match status" value="1"/>
</dbReference>
<dbReference type="EMBL" id="AGCU01060587">
    <property type="status" value="NOT_ANNOTATED_CDS"/>
    <property type="molecule type" value="Genomic_DNA"/>
</dbReference>
<dbReference type="EMBL" id="AGCU01060589">
    <property type="status" value="NOT_ANNOTATED_CDS"/>
    <property type="molecule type" value="Genomic_DNA"/>
</dbReference>
<dbReference type="InterPro" id="IPR016186">
    <property type="entry name" value="C-type_lectin-like/link_sf"/>
</dbReference>
<dbReference type="InterPro" id="IPR016187">
    <property type="entry name" value="CTDL_fold"/>
</dbReference>
<dbReference type="GO" id="GO:0006897">
    <property type="term" value="P:endocytosis"/>
    <property type="evidence" value="ECO:0007669"/>
    <property type="project" value="UniProtKB-KW"/>
</dbReference>
<dbReference type="SUPFAM" id="SSF56436">
    <property type="entry name" value="C-type lectin-like"/>
    <property type="match status" value="8"/>
</dbReference>
<dbReference type="EMBL" id="AGCU01060585">
    <property type="status" value="NOT_ANNOTATED_CDS"/>
    <property type="molecule type" value="Genomic_DNA"/>
</dbReference>
<organism evidence="16 17">
    <name type="scientific">Pelodiscus sinensis</name>
    <name type="common">Chinese softshell turtle</name>
    <name type="synonym">Trionyx sinensis</name>
    <dbReference type="NCBI Taxonomy" id="13735"/>
    <lineage>
        <taxon>Eukaryota</taxon>
        <taxon>Metazoa</taxon>
        <taxon>Chordata</taxon>
        <taxon>Craniata</taxon>
        <taxon>Vertebrata</taxon>
        <taxon>Euteleostomi</taxon>
        <taxon>Archelosauria</taxon>
        <taxon>Testudinata</taxon>
        <taxon>Testudines</taxon>
        <taxon>Cryptodira</taxon>
        <taxon>Trionychia</taxon>
        <taxon>Trionychidae</taxon>
        <taxon>Pelodiscus</taxon>
    </lineage>
</organism>
<evidence type="ECO:0000256" key="7">
    <source>
        <dbReference type="ARBA" id="ARBA00023136"/>
    </source>
</evidence>
<dbReference type="eggNOG" id="KOG4297">
    <property type="taxonomic scope" value="Eukaryota"/>
</dbReference>
<dbReference type="Ensembl" id="ENSPSIT00000011007.1">
    <property type="protein sequence ID" value="ENSPSIP00000010951.1"/>
    <property type="gene ID" value="ENSPSIG00000009807.1"/>
</dbReference>
<dbReference type="InterPro" id="IPR050111">
    <property type="entry name" value="C-type_lectin/snaclec_domain"/>
</dbReference>
<dbReference type="InterPro" id="IPR000562">
    <property type="entry name" value="FN_type2_dom"/>
</dbReference>
<name>K7FSE1_PELSI</name>
<dbReference type="PROSITE" id="PS51092">
    <property type="entry name" value="FN2_2"/>
    <property type="match status" value="1"/>
</dbReference>
<feature type="domain" description="C-type lectin" evidence="14">
    <location>
        <begin position="244"/>
        <end position="363"/>
    </location>
</feature>
<dbReference type="InterPro" id="IPR035992">
    <property type="entry name" value="Ricin_B-like_lectins"/>
</dbReference>
<dbReference type="InterPro" id="IPR013806">
    <property type="entry name" value="Kringle-like"/>
</dbReference>
<evidence type="ECO:0000256" key="2">
    <source>
        <dbReference type="ARBA" id="ARBA00022583"/>
    </source>
</evidence>
<feature type="signal peptide" evidence="13">
    <location>
        <begin position="1"/>
        <end position="21"/>
    </location>
</feature>
<protein>
    <recommendedName>
        <fullName evidence="18">Mannose receptor C-type 1</fullName>
    </recommendedName>
</protein>
<keyword evidence="10" id="KW-0325">Glycoprotein</keyword>
<evidence type="ECO:0000313" key="16">
    <source>
        <dbReference type="Ensembl" id="ENSPSIP00000010951.1"/>
    </source>
</evidence>
<dbReference type="Pfam" id="PF24562">
    <property type="entry name" value="CysR_MRC2_N"/>
    <property type="match status" value="1"/>
</dbReference>
<dbReference type="SMART" id="SM00458">
    <property type="entry name" value="RICIN"/>
    <property type="match status" value="1"/>
</dbReference>
<dbReference type="Gene3D" id="2.10.10.10">
    <property type="entry name" value="Fibronectin, type II, collagen-binding"/>
    <property type="match status" value="1"/>
</dbReference>
<keyword evidence="9" id="KW-0675">Receptor</keyword>
<keyword evidence="8" id="KW-1015">Disulfide bond</keyword>
<dbReference type="EMBL" id="AGCU01060588">
    <property type="status" value="NOT_ANNOTATED_CDS"/>
    <property type="molecule type" value="Genomic_DNA"/>
</dbReference>
<keyword evidence="3 12" id="KW-0812">Transmembrane</keyword>
<evidence type="ECO:0000256" key="6">
    <source>
        <dbReference type="ARBA" id="ARBA00022989"/>
    </source>
</evidence>
<evidence type="ECO:0000313" key="17">
    <source>
        <dbReference type="Proteomes" id="UP000007267"/>
    </source>
</evidence>
<evidence type="ECO:0000256" key="3">
    <source>
        <dbReference type="ARBA" id="ARBA00022692"/>
    </source>
</evidence>
<keyword evidence="2" id="KW-0254">Endocytosis</keyword>
<dbReference type="PROSITE" id="PS50041">
    <property type="entry name" value="C_TYPE_LECTIN_2"/>
    <property type="match status" value="8"/>
</dbReference>
<keyword evidence="5" id="KW-0677">Repeat</keyword>
<dbReference type="InterPro" id="IPR036943">
    <property type="entry name" value="FN_type2_sf"/>
</dbReference>
<comment type="subcellular location">
    <subcellularLocation>
        <location evidence="1">Membrane</location>
        <topology evidence="1">Single-pass membrane protein</topology>
    </subcellularLocation>
</comment>
<feature type="domain" description="C-type lectin" evidence="14">
    <location>
        <begin position="973"/>
        <end position="1108"/>
    </location>
</feature>
<dbReference type="InterPro" id="IPR018378">
    <property type="entry name" value="C-type_lectin_CS"/>
</dbReference>
<dbReference type="Pfam" id="PF00059">
    <property type="entry name" value="Lectin_C"/>
    <property type="match status" value="8"/>
</dbReference>
<dbReference type="PRINTS" id="PR00013">
    <property type="entry name" value="FNTYPEII"/>
</dbReference>
<dbReference type="GeneTree" id="ENSGT01050000244842"/>
<dbReference type="PRINTS" id="PR01504">
    <property type="entry name" value="PNCREATITSAP"/>
</dbReference>
<comment type="caution">
    <text evidence="11">Lacks conserved residue(s) required for the propagation of feature annotation.</text>
</comment>
<evidence type="ECO:0000256" key="11">
    <source>
        <dbReference type="PROSITE-ProRule" id="PRU00479"/>
    </source>
</evidence>
<dbReference type="PROSITE" id="PS00615">
    <property type="entry name" value="C_TYPE_LECTIN_1"/>
    <property type="match status" value="4"/>
</dbReference>
<dbReference type="CDD" id="cd23407">
    <property type="entry name" value="beta-trefoil_Ricin_MRC1"/>
    <property type="match status" value="1"/>
</dbReference>
<evidence type="ECO:0000256" key="1">
    <source>
        <dbReference type="ARBA" id="ARBA00004167"/>
    </source>
</evidence>
<dbReference type="PANTHER" id="PTHR22803">
    <property type="entry name" value="MANNOSE, PHOSPHOLIPASE, LECTIN RECEPTOR RELATED"/>
    <property type="match status" value="1"/>
</dbReference>
<evidence type="ECO:0000256" key="9">
    <source>
        <dbReference type="ARBA" id="ARBA00023170"/>
    </source>
</evidence>
<evidence type="ECO:0000256" key="4">
    <source>
        <dbReference type="ARBA" id="ARBA00022729"/>
    </source>
</evidence>
<reference evidence="17" key="2">
    <citation type="journal article" date="2013" name="Nat. Genet.">
        <title>The draft genomes of soft-shell turtle and green sea turtle yield insights into the development and evolution of the turtle-specific body plan.</title>
        <authorList>
            <person name="Wang Z."/>
            <person name="Pascual-Anaya J."/>
            <person name="Zadissa A."/>
            <person name="Li W."/>
            <person name="Niimura Y."/>
            <person name="Huang Z."/>
            <person name="Li C."/>
            <person name="White S."/>
            <person name="Xiong Z."/>
            <person name="Fang D."/>
            <person name="Wang B."/>
            <person name="Ming Y."/>
            <person name="Chen Y."/>
            <person name="Zheng Y."/>
            <person name="Kuraku S."/>
            <person name="Pignatelli M."/>
            <person name="Herrero J."/>
            <person name="Beal K."/>
            <person name="Nozawa M."/>
            <person name="Li Q."/>
            <person name="Wang J."/>
            <person name="Zhang H."/>
            <person name="Yu L."/>
            <person name="Shigenobu S."/>
            <person name="Wang J."/>
            <person name="Liu J."/>
            <person name="Flicek P."/>
            <person name="Searle S."/>
            <person name="Wang J."/>
            <person name="Kuratani S."/>
            <person name="Yin Y."/>
            <person name="Aken B."/>
            <person name="Zhang G."/>
            <person name="Irie N."/>
        </authorList>
    </citation>
    <scope>NUCLEOTIDE SEQUENCE [LARGE SCALE GENOMIC DNA]</scope>
    <source>
        <strain evidence="17">Daiwa-1</strain>
    </source>
</reference>
<dbReference type="CDD" id="cd00062">
    <property type="entry name" value="FN2"/>
    <property type="match status" value="1"/>
</dbReference>
<keyword evidence="7 12" id="KW-0472">Membrane</keyword>
<dbReference type="EMBL" id="AGCU01060584">
    <property type="status" value="NOT_ANNOTATED_CDS"/>
    <property type="molecule type" value="Genomic_DNA"/>
</dbReference>
<evidence type="ECO:0000256" key="13">
    <source>
        <dbReference type="SAM" id="SignalP"/>
    </source>
</evidence>
<evidence type="ECO:0000256" key="8">
    <source>
        <dbReference type="ARBA" id="ARBA00023157"/>
    </source>
</evidence>
<dbReference type="Pfam" id="PF00040">
    <property type="entry name" value="fn2"/>
    <property type="match status" value="1"/>
</dbReference>
<feature type="domain" description="Fibronectin type-II" evidence="15">
    <location>
        <begin position="179"/>
        <end position="230"/>
    </location>
</feature>
<evidence type="ECO:0000259" key="15">
    <source>
        <dbReference type="PROSITE" id="PS51092"/>
    </source>
</evidence>
<dbReference type="SUPFAM" id="SSF50370">
    <property type="entry name" value="Ricin B-like lectins"/>
    <property type="match status" value="1"/>
</dbReference>
<feature type="domain" description="C-type lectin" evidence="14">
    <location>
        <begin position="1269"/>
        <end position="1392"/>
    </location>
</feature>
<evidence type="ECO:0000256" key="12">
    <source>
        <dbReference type="SAM" id="Phobius"/>
    </source>
</evidence>